<evidence type="ECO:0000256" key="3">
    <source>
        <dbReference type="ARBA" id="ARBA00022553"/>
    </source>
</evidence>
<keyword evidence="5" id="KW-0805">Transcription regulation</keyword>
<protein>
    <submittedName>
        <fullName evidence="12">Two-component system response regulator</fullName>
    </submittedName>
</protein>
<evidence type="ECO:0000259" key="11">
    <source>
        <dbReference type="PROSITE" id="PS51755"/>
    </source>
</evidence>
<evidence type="ECO:0000256" key="2">
    <source>
        <dbReference type="ARBA" id="ARBA00022490"/>
    </source>
</evidence>
<dbReference type="Gene3D" id="1.10.10.10">
    <property type="entry name" value="Winged helix-like DNA-binding domain superfamily/Winged helix DNA-binding domain"/>
    <property type="match status" value="1"/>
</dbReference>
<evidence type="ECO:0000256" key="4">
    <source>
        <dbReference type="ARBA" id="ARBA00023012"/>
    </source>
</evidence>
<dbReference type="STRING" id="1110502.TMO_2358"/>
<evidence type="ECO:0000256" key="8">
    <source>
        <dbReference type="PROSITE-ProRule" id="PRU00169"/>
    </source>
</evidence>
<dbReference type="GO" id="GO:0032993">
    <property type="term" value="C:protein-DNA complex"/>
    <property type="evidence" value="ECO:0007669"/>
    <property type="project" value="TreeGrafter"/>
</dbReference>
<evidence type="ECO:0000256" key="6">
    <source>
        <dbReference type="ARBA" id="ARBA00023125"/>
    </source>
</evidence>
<evidence type="ECO:0000313" key="12">
    <source>
        <dbReference type="EMBL" id="AFK54196.1"/>
    </source>
</evidence>
<dbReference type="PROSITE" id="PS51755">
    <property type="entry name" value="OMPR_PHOB"/>
    <property type="match status" value="1"/>
</dbReference>
<proteinExistence type="predicted"/>
<dbReference type="GO" id="GO:0000156">
    <property type="term" value="F:phosphorelay response regulator activity"/>
    <property type="evidence" value="ECO:0007669"/>
    <property type="project" value="TreeGrafter"/>
</dbReference>
<feature type="DNA-binding region" description="OmpR/PhoB-type" evidence="9">
    <location>
        <begin position="129"/>
        <end position="228"/>
    </location>
</feature>
<evidence type="ECO:0000256" key="7">
    <source>
        <dbReference type="ARBA" id="ARBA00023163"/>
    </source>
</evidence>
<dbReference type="SMART" id="SM00448">
    <property type="entry name" value="REC"/>
    <property type="match status" value="1"/>
</dbReference>
<dbReference type="Gene3D" id="3.40.50.2300">
    <property type="match status" value="1"/>
</dbReference>
<dbReference type="Pfam" id="PF00486">
    <property type="entry name" value="Trans_reg_C"/>
    <property type="match status" value="1"/>
</dbReference>
<dbReference type="KEGG" id="tmo:TMO_2358"/>
<sequence length="229" mass="24936">MSGPRILMIDDDAELGAMLTEYLAGEGFDTTLVTTGDAGLTAALGGGYAAVLLDIMLPRIGGLDVLRRLRAASRVPVIMLTARGDDVDRVVGLELGADDYVPKPCYPRELVARLRAVLRRSEAAALVAPASIEAGPIRLETEARRVIVAGEIVDLTATEFNLLERLIRAGNRVVAKDELSREVLGRPHETYDRSIDVHMSHLRRKLVERGVDETVLETVRGVGYRVNRA</sequence>
<name>I3TN58_TISMK</name>
<dbReference type="InterPro" id="IPR036388">
    <property type="entry name" value="WH-like_DNA-bd_sf"/>
</dbReference>
<dbReference type="SUPFAM" id="SSF46894">
    <property type="entry name" value="C-terminal effector domain of the bipartite response regulators"/>
    <property type="match status" value="1"/>
</dbReference>
<organism evidence="12 13">
    <name type="scientific">Tistrella mobilis (strain KA081020-065)</name>
    <dbReference type="NCBI Taxonomy" id="1110502"/>
    <lineage>
        <taxon>Bacteria</taxon>
        <taxon>Pseudomonadati</taxon>
        <taxon>Pseudomonadota</taxon>
        <taxon>Alphaproteobacteria</taxon>
        <taxon>Geminicoccales</taxon>
        <taxon>Geminicoccaceae</taxon>
        <taxon>Tistrella</taxon>
    </lineage>
</organism>
<gene>
    <name evidence="12" type="primary">mtrA</name>
    <name evidence="12" type="ordered locus">TMO_2358</name>
</gene>
<feature type="domain" description="OmpR/PhoB-type" evidence="11">
    <location>
        <begin position="129"/>
        <end position="228"/>
    </location>
</feature>
<keyword evidence="2" id="KW-0963">Cytoplasm</keyword>
<dbReference type="EMBL" id="CP003236">
    <property type="protein sequence ID" value="AFK54196.1"/>
    <property type="molecule type" value="Genomic_DNA"/>
</dbReference>
<reference evidence="12 13" key="1">
    <citation type="journal article" date="2012" name="J. Am. Chem. Soc.">
        <title>Bacterial biosynthesis and maturation of the didemnin anti-cancer agents.</title>
        <authorList>
            <person name="Xu Y."/>
            <person name="Kersten R.D."/>
            <person name="Nam S.J."/>
            <person name="Lu L."/>
            <person name="Al-Suwailem A.M."/>
            <person name="Zheng H."/>
            <person name="Fenical W."/>
            <person name="Dorrestein P.C."/>
            <person name="Moore B.S."/>
            <person name="Qian P.Y."/>
        </authorList>
    </citation>
    <scope>NUCLEOTIDE SEQUENCE [LARGE SCALE GENOMIC DNA]</scope>
    <source>
        <strain evidence="12 13">KA081020-065</strain>
    </source>
</reference>
<dbReference type="Gene3D" id="6.10.250.690">
    <property type="match status" value="1"/>
</dbReference>
<keyword evidence="3 8" id="KW-0597">Phosphoprotein</keyword>
<evidence type="ECO:0000313" key="13">
    <source>
        <dbReference type="Proteomes" id="UP000005258"/>
    </source>
</evidence>
<dbReference type="HOGENOM" id="CLU_000445_30_4_5"/>
<evidence type="ECO:0000259" key="10">
    <source>
        <dbReference type="PROSITE" id="PS50110"/>
    </source>
</evidence>
<evidence type="ECO:0000256" key="5">
    <source>
        <dbReference type="ARBA" id="ARBA00023015"/>
    </source>
</evidence>
<feature type="modified residue" description="4-aspartylphosphate" evidence="8">
    <location>
        <position position="54"/>
    </location>
</feature>
<dbReference type="PANTHER" id="PTHR48111:SF39">
    <property type="entry name" value="TRANSCRIPTIONAL REGULATORY PROTEIN CPXR"/>
    <property type="match status" value="1"/>
</dbReference>
<dbReference type="InterPro" id="IPR016032">
    <property type="entry name" value="Sig_transdc_resp-reg_C-effctor"/>
</dbReference>
<dbReference type="PANTHER" id="PTHR48111">
    <property type="entry name" value="REGULATOR OF RPOS"/>
    <property type="match status" value="1"/>
</dbReference>
<feature type="domain" description="Response regulatory" evidence="10">
    <location>
        <begin position="5"/>
        <end position="118"/>
    </location>
</feature>
<dbReference type="Pfam" id="PF00072">
    <property type="entry name" value="Response_reg"/>
    <property type="match status" value="1"/>
</dbReference>
<keyword evidence="7" id="KW-0804">Transcription</keyword>
<dbReference type="SMART" id="SM00862">
    <property type="entry name" value="Trans_reg_C"/>
    <property type="match status" value="1"/>
</dbReference>
<dbReference type="RefSeq" id="WP_014745873.1">
    <property type="nucleotide sequence ID" value="NC_017956.1"/>
</dbReference>
<dbReference type="InterPro" id="IPR001867">
    <property type="entry name" value="OmpR/PhoB-type_DNA-bd"/>
</dbReference>
<dbReference type="InterPro" id="IPR011006">
    <property type="entry name" value="CheY-like_superfamily"/>
</dbReference>
<evidence type="ECO:0000256" key="9">
    <source>
        <dbReference type="PROSITE-ProRule" id="PRU01091"/>
    </source>
</evidence>
<evidence type="ECO:0000256" key="1">
    <source>
        <dbReference type="ARBA" id="ARBA00004496"/>
    </source>
</evidence>
<dbReference type="AlphaFoldDB" id="I3TN58"/>
<dbReference type="InterPro" id="IPR001789">
    <property type="entry name" value="Sig_transdc_resp-reg_receiver"/>
</dbReference>
<dbReference type="eggNOG" id="COG0745">
    <property type="taxonomic scope" value="Bacteria"/>
</dbReference>
<keyword evidence="6 9" id="KW-0238">DNA-binding</keyword>
<dbReference type="Proteomes" id="UP000005258">
    <property type="component" value="Chromosome"/>
</dbReference>
<dbReference type="PATRIC" id="fig|1110502.3.peg.2423"/>
<keyword evidence="13" id="KW-1185">Reference proteome</keyword>
<keyword evidence="4" id="KW-0902">Two-component regulatory system</keyword>
<accession>I3TN58</accession>
<dbReference type="GO" id="GO:0000976">
    <property type="term" value="F:transcription cis-regulatory region binding"/>
    <property type="evidence" value="ECO:0007669"/>
    <property type="project" value="TreeGrafter"/>
</dbReference>
<dbReference type="CDD" id="cd00383">
    <property type="entry name" value="trans_reg_C"/>
    <property type="match status" value="1"/>
</dbReference>
<comment type="subcellular location">
    <subcellularLocation>
        <location evidence="1">Cytoplasm</location>
    </subcellularLocation>
</comment>
<dbReference type="GO" id="GO:0005829">
    <property type="term" value="C:cytosol"/>
    <property type="evidence" value="ECO:0007669"/>
    <property type="project" value="TreeGrafter"/>
</dbReference>
<dbReference type="SUPFAM" id="SSF52172">
    <property type="entry name" value="CheY-like"/>
    <property type="match status" value="1"/>
</dbReference>
<dbReference type="InterPro" id="IPR039420">
    <property type="entry name" value="WalR-like"/>
</dbReference>
<dbReference type="PROSITE" id="PS50110">
    <property type="entry name" value="RESPONSE_REGULATORY"/>
    <property type="match status" value="1"/>
</dbReference>
<dbReference type="GO" id="GO:0006355">
    <property type="term" value="P:regulation of DNA-templated transcription"/>
    <property type="evidence" value="ECO:0007669"/>
    <property type="project" value="InterPro"/>
</dbReference>